<proteinExistence type="inferred from homology"/>
<dbReference type="PIRSF" id="PIRSF001093">
    <property type="entry name" value="B-hxosamndse_ab_euk"/>
    <property type="match status" value="1"/>
</dbReference>
<feature type="signal peptide" evidence="9">
    <location>
        <begin position="1"/>
        <end position="24"/>
    </location>
</feature>
<feature type="domain" description="Beta-hexosaminidase eukaryotic type N-terminal" evidence="11">
    <location>
        <begin position="27"/>
        <end position="143"/>
    </location>
</feature>
<dbReference type="Pfam" id="PF14845">
    <property type="entry name" value="Glycohydro_20b2"/>
    <property type="match status" value="1"/>
</dbReference>
<protein>
    <recommendedName>
        <fullName evidence="7">Beta-hexosaminidase</fullName>
        <ecNumber evidence="7">3.2.1.52</ecNumber>
    </recommendedName>
</protein>
<dbReference type="InterPro" id="IPR017853">
    <property type="entry name" value="GH"/>
</dbReference>
<dbReference type="PRINTS" id="PR00738">
    <property type="entry name" value="GLHYDRLASE20"/>
</dbReference>
<keyword evidence="6 7" id="KW-0326">Glycosidase</keyword>
<dbReference type="GO" id="GO:0030203">
    <property type="term" value="P:glycosaminoglycan metabolic process"/>
    <property type="evidence" value="ECO:0007669"/>
    <property type="project" value="TreeGrafter"/>
</dbReference>
<dbReference type="SUPFAM" id="SSF51445">
    <property type="entry name" value="(Trans)glycosidases"/>
    <property type="match status" value="1"/>
</dbReference>
<evidence type="ECO:0000256" key="2">
    <source>
        <dbReference type="ARBA" id="ARBA00006285"/>
    </source>
</evidence>
<dbReference type="InterPro" id="IPR015883">
    <property type="entry name" value="Glyco_hydro_20_cat"/>
</dbReference>
<comment type="catalytic activity">
    <reaction evidence="1 7">
        <text>Hydrolysis of terminal non-reducing N-acetyl-D-hexosamine residues in N-acetyl-beta-D-hexosaminides.</text>
        <dbReference type="EC" id="3.2.1.52"/>
    </reaction>
</comment>
<keyword evidence="4 7" id="KW-0378">Hydrolase</keyword>
<name>A0A430Q7X0_SCHBO</name>
<dbReference type="GO" id="GO:0006689">
    <property type="term" value="P:ganglioside catabolic process"/>
    <property type="evidence" value="ECO:0007669"/>
    <property type="project" value="TreeGrafter"/>
</dbReference>
<accession>A0A430Q7X0</accession>
<evidence type="ECO:0000259" key="11">
    <source>
        <dbReference type="Pfam" id="PF14845"/>
    </source>
</evidence>
<dbReference type="EC" id="3.2.1.52" evidence="7"/>
<dbReference type="Proteomes" id="UP000290809">
    <property type="component" value="Unassembled WGS sequence"/>
</dbReference>
<dbReference type="Gene3D" id="3.30.379.10">
    <property type="entry name" value="Chitobiase/beta-hexosaminidase domain 2-like"/>
    <property type="match status" value="1"/>
</dbReference>
<dbReference type="Pfam" id="PF00728">
    <property type="entry name" value="Glyco_hydro_20"/>
    <property type="match status" value="1"/>
</dbReference>
<evidence type="ECO:0000256" key="8">
    <source>
        <dbReference type="PIRSR" id="PIRSR001093-1"/>
    </source>
</evidence>
<dbReference type="InterPro" id="IPR029019">
    <property type="entry name" value="HEX_eukaryotic_N"/>
</dbReference>
<organism evidence="12 13">
    <name type="scientific">Schistosoma bovis</name>
    <name type="common">Blood fluke</name>
    <dbReference type="NCBI Taxonomy" id="6184"/>
    <lineage>
        <taxon>Eukaryota</taxon>
        <taxon>Metazoa</taxon>
        <taxon>Spiralia</taxon>
        <taxon>Lophotrochozoa</taxon>
        <taxon>Platyhelminthes</taxon>
        <taxon>Trematoda</taxon>
        <taxon>Digenea</taxon>
        <taxon>Strigeidida</taxon>
        <taxon>Schistosomatoidea</taxon>
        <taxon>Schistosomatidae</taxon>
        <taxon>Schistosoma</taxon>
    </lineage>
</organism>
<feature type="active site" description="Proton donor" evidence="8">
    <location>
        <position position="321"/>
    </location>
</feature>
<dbReference type="PANTHER" id="PTHR22600">
    <property type="entry name" value="BETA-HEXOSAMINIDASE"/>
    <property type="match status" value="1"/>
</dbReference>
<dbReference type="SUPFAM" id="SSF55545">
    <property type="entry name" value="beta-N-acetylhexosaminidase-like domain"/>
    <property type="match status" value="1"/>
</dbReference>
<evidence type="ECO:0000259" key="10">
    <source>
        <dbReference type="Pfam" id="PF00728"/>
    </source>
</evidence>
<evidence type="ECO:0000313" key="12">
    <source>
        <dbReference type="EMBL" id="RTG83774.1"/>
    </source>
</evidence>
<comment type="similarity">
    <text evidence="2 7">Belongs to the glycosyl hydrolase 20 family.</text>
</comment>
<evidence type="ECO:0000256" key="6">
    <source>
        <dbReference type="ARBA" id="ARBA00023295"/>
    </source>
</evidence>
<dbReference type="GO" id="GO:0005764">
    <property type="term" value="C:lysosome"/>
    <property type="evidence" value="ECO:0007669"/>
    <property type="project" value="TreeGrafter"/>
</dbReference>
<evidence type="ECO:0000256" key="4">
    <source>
        <dbReference type="ARBA" id="ARBA00022801"/>
    </source>
</evidence>
<dbReference type="CDD" id="cd06562">
    <property type="entry name" value="GH20_HexA_HexB-like"/>
    <property type="match status" value="1"/>
</dbReference>
<keyword evidence="5" id="KW-0325">Glycoprotein</keyword>
<comment type="caution">
    <text evidence="12">The sequence shown here is derived from an EMBL/GenBank/DDBJ whole genome shotgun (WGS) entry which is preliminary data.</text>
</comment>
<dbReference type="InterPro" id="IPR025705">
    <property type="entry name" value="Beta_hexosaminidase_sua/sub"/>
</dbReference>
<gene>
    <name evidence="12" type="ORF">DC041_0005070</name>
</gene>
<keyword evidence="13" id="KW-1185">Reference proteome</keyword>
<dbReference type="GO" id="GO:0004563">
    <property type="term" value="F:beta-N-acetylhexosaminidase activity"/>
    <property type="evidence" value="ECO:0007669"/>
    <property type="project" value="UniProtKB-EC"/>
</dbReference>
<dbReference type="FunFam" id="3.20.20.80:FF:000063">
    <property type="entry name" value="Beta-hexosaminidase"/>
    <property type="match status" value="1"/>
</dbReference>
<dbReference type="PANTHER" id="PTHR22600:SF21">
    <property type="entry name" value="BETA-HEXOSAMINIDASE A"/>
    <property type="match status" value="1"/>
</dbReference>
<dbReference type="InterPro" id="IPR029018">
    <property type="entry name" value="Hex-like_dom2"/>
</dbReference>
<feature type="domain" description="Glycoside hydrolase family 20 catalytic" evidence="10">
    <location>
        <begin position="165"/>
        <end position="502"/>
    </location>
</feature>
<evidence type="ECO:0000256" key="3">
    <source>
        <dbReference type="ARBA" id="ARBA00022729"/>
    </source>
</evidence>
<sequence length="607" mass="70853">MKSSITFFLYLLFILVYYVSKCHSIVPKAYKHHKTGIYHNLIEVLTYNHSYKSCYILTEALKRFEERLTLIKQYPKVLIYLPNSTIDTIKISITKGCNESNGELWPSESINETYSLFIFSKRIILKSEEIWGTLHGLETILQLIYRSPLERNMIEGGIIWDEPSFPHRGFLIDTSRHYLSLKEIEKFLDSMSMVKMNVLHWHIVDDQSFPYVSETFPKLSSKGAFHPYLLIYTPNDVKYLLNYARLRGIRIMPEFDTPGHANSWGKGYPEILTKCYIKGEPDGTLGPINPINNISYNFISQLYKELFSVFPDNWFHLGGDEVEYNCWRSNPSITEFMKQMKFADDYHRLEGYYINNLIQIINDVKPPRRNITPVVWQEIYENGFRGDKSTVIHVWKELFWESVVKNVTKAGYRVLFSAAWYLNYISYGDDWKYHYRVDPRDFGGIFKILSSTHFVHFSCSKDDAKLVIGGEAAMWGEYVDDTNLFSRSWPRGSAVAERLWTHGSPNTTDFIPRVEELRCRMLRPRGSAVAERLWTHGSPNTTDFIPRVEELRCRMLRPRGSAVAERLWTHGSPNTTDFIPRVEELRCRMLSRGWNAEPINGPGFCPL</sequence>
<dbReference type="GO" id="GO:0005975">
    <property type="term" value="P:carbohydrate metabolic process"/>
    <property type="evidence" value="ECO:0007669"/>
    <property type="project" value="InterPro"/>
</dbReference>
<evidence type="ECO:0000256" key="9">
    <source>
        <dbReference type="SAM" id="SignalP"/>
    </source>
</evidence>
<keyword evidence="3 9" id="KW-0732">Signal</keyword>
<dbReference type="AlphaFoldDB" id="A0A430Q7X0"/>
<evidence type="ECO:0000256" key="7">
    <source>
        <dbReference type="PIRNR" id="PIRNR001093"/>
    </source>
</evidence>
<dbReference type="STRING" id="6184.A0A430Q7X0"/>
<evidence type="ECO:0000256" key="1">
    <source>
        <dbReference type="ARBA" id="ARBA00001231"/>
    </source>
</evidence>
<dbReference type="GO" id="GO:0016020">
    <property type="term" value="C:membrane"/>
    <property type="evidence" value="ECO:0007669"/>
    <property type="project" value="TreeGrafter"/>
</dbReference>
<dbReference type="EMBL" id="QMKO01002357">
    <property type="protein sequence ID" value="RTG83774.1"/>
    <property type="molecule type" value="Genomic_DNA"/>
</dbReference>
<evidence type="ECO:0000313" key="13">
    <source>
        <dbReference type="Proteomes" id="UP000290809"/>
    </source>
</evidence>
<feature type="chain" id="PRO_5019504286" description="Beta-hexosaminidase" evidence="9">
    <location>
        <begin position="25"/>
        <end position="607"/>
    </location>
</feature>
<reference evidence="12 13" key="1">
    <citation type="journal article" date="2019" name="PLoS Pathog.">
        <title>Genome sequence of the bovine parasite Schistosoma bovis Tanzania.</title>
        <authorList>
            <person name="Oey H."/>
            <person name="Zakrzewski M."/>
            <person name="Gobert G."/>
            <person name="Gravermann K."/>
            <person name="Stoye J."/>
            <person name="Jones M."/>
            <person name="Mcmanus D."/>
            <person name="Krause L."/>
        </authorList>
    </citation>
    <scope>NUCLEOTIDE SEQUENCE [LARGE SCALE GENOMIC DNA]</scope>
    <source>
        <strain evidence="12 13">TAN1997</strain>
    </source>
</reference>
<evidence type="ECO:0000256" key="5">
    <source>
        <dbReference type="ARBA" id="ARBA00023180"/>
    </source>
</evidence>
<dbReference type="Gene3D" id="3.20.20.80">
    <property type="entry name" value="Glycosidases"/>
    <property type="match status" value="2"/>
</dbReference>